<protein>
    <submittedName>
        <fullName evidence="1">Uncharacterized protein</fullName>
    </submittedName>
</protein>
<gene>
    <name evidence="1" type="ORF">DSM25559_4495</name>
</gene>
<dbReference type="Proteomes" id="UP000187891">
    <property type="component" value="Unassembled WGS sequence"/>
</dbReference>
<dbReference type="RefSeq" id="WP_077122507.1">
    <property type="nucleotide sequence ID" value="NZ_FMUE01000015.1"/>
</dbReference>
<sequence length="220" mass="24006">MDRTTAIADIQSIFASYRAAQPGDLTLLQGLTDGKLYELFVLSDIVSKLYARGFDIGFVGISLKFKASPGMVKLTDPHFEVKNRSTGCVLFRIFVDIEFQTLGRSLGGLADNSQYHEIDIVVTTATAGYPRHDEIALGIECKCVANFKKSILKEALGVRRELSYYAGGLRDSILTQAGGTSVKVSAEPASEFILVYIDPAGSNYKESPGRFSIDLVHLEP</sequence>
<accession>A0A1R3U0V6</accession>
<dbReference type="EMBL" id="FMUE01000015">
    <property type="protein sequence ID" value="SCX34503.1"/>
    <property type="molecule type" value="Genomic_DNA"/>
</dbReference>
<dbReference type="STRING" id="1907666.DSM25559_4495"/>
<organism evidence="1 2">
    <name type="scientific">Agrobacterium rosae</name>
    <dbReference type="NCBI Taxonomy" id="1972867"/>
    <lineage>
        <taxon>Bacteria</taxon>
        <taxon>Pseudomonadati</taxon>
        <taxon>Pseudomonadota</taxon>
        <taxon>Alphaproteobacteria</taxon>
        <taxon>Hyphomicrobiales</taxon>
        <taxon>Rhizobiaceae</taxon>
        <taxon>Rhizobium/Agrobacterium group</taxon>
        <taxon>Agrobacterium</taxon>
    </lineage>
</organism>
<evidence type="ECO:0000313" key="1">
    <source>
        <dbReference type="EMBL" id="SCX34503.1"/>
    </source>
</evidence>
<proteinExistence type="predicted"/>
<evidence type="ECO:0000313" key="2">
    <source>
        <dbReference type="Proteomes" id="UP000187891"/>
    </source>
</evidence>
<dbReference type="AlphaFoldDB" id="A0A1R3U0V6"/>
<reference evidence="2" key="1">
    <citation type="submission" date="2016-10" db="EMBL/GenBank/DDBJ databases">
        <authorList>
            <person name="Wibberg D."/>
        </authorList>
    </citation>
    <scope>NUCLEOTIDE SEQUENCE [LARGE SCALE GENOMIC DNA]</scope>
</reference>
<name>A0A1R3U0V6_9HYPH</name>